<reference evidence="2" key="1">
    <citation type="submission" date="2013-09" db="EMBL/GenBank/DDBJ databases">
        <title>The Genome Sequence of Anopheles maculatus species B.</title>
        <authorList>
            <consortium name="The Broad Institute Genomics Platform"/>
            <person name="Neafsey D.E."/>
            <person name="Besansky N."/>
            <person name="Howell P."/>
            <person name="Walton C."/>
            <person name="Young S.K."/>
            <person name="Zeng Q."/>
            <person name="Gargeya S."/>
            <person name="Fitzgerald M."/>
            <person name="Haas B."/>
            <person name="Abouelleil A."/>
            <person name="Allen A.W."/>
            <person name="Alvarado L."/>
            <person name="Arachchi H.M."/>
            <person name="Berlin A.M."/>
            <person name="Chapman S.B."/>
            <person name="Gainer-Dewar J."/>
            <person name="Goldberg J."/>
            <person name="Griggs A."/>
            <person name="Gujja S."/>
            <person name="Hansen M."/>
            <person name="Howarth C."/>
            <person name="Imamovic A."/>
            <person name="Ireland A."/>
            <person name="Larimer J."/>
            <person name="McCowan C."/>
            <person name="Murphy C."/>
            <person name="Pearson M."/>
            <person name="Poon T.W."/>
            <person name="Priest M."/>
            <person name="Roberts A."/>
            <person name="Saif S."/>
            <person name="Shea T."/>
            <person name="Sisk P."/>
            <person name="Sykes S."/>
            <person name="Wortman J."/>
            <person name="Nusbaum C."/>
            <person name="Birren B."/>
        </authorList>
    </citation>
    <scope>NUCLEOTIDE SEQUENCE [LARGE SCALE GENOMIC DNA]</scope>
    <source>
        <strain evidence="2">maculatus3</strain>
    </source>
</reference>
<accession>A0A182ST65</accession>
<name>A0A182ST65_9DIPT</name>
<dbReference type="Proteomes" id="UP000075901">
    <property type="component" value="Unassembled WGS sequence"/>
</dbReference>
<keyword evidence="2" id="KW-1185">Reference proteome</keyword>
<reference evidence="1" key="2">
    <citation type="submission" date="2020-05" db="UniProtKB">
        <authorList>
            <consortium name="EnsemblMetazoa"/>
        </authorList>
    </citation>
    <scope>IDENTIFICATION</scope>
    <source>
        <strain evidence="1">maculatus3</strain>
    </source>
</reference>
<evidence type="ECO:0000313" key="2">
    <source>
        <dbReference type="Proteomes" id="UP000075901"/>
    </source>
</evidence>
<sequence>MSRISATSSKCSSAGFWPNHFSNHAPPIITVSTVLSSMSKQQLSKITPSMGKFSIGGTKNPNPSCFSKPGFRYCRLITHTSTNGMLLSADASCGSWNAANELLQRLLLTIDSQHNAIAIEGQLFELCSRYDGYTFLA</sequence>
<organism evidence="1 2">
    <name type="scientific">Anopheles maculatus</name>
    <dbReference type="NCBI Taxonomy" id="74869"/>
    <lineage>
        <taxon>Eukaryota</taxon>
        <taxon>Metazoa</taxon>
        <taxon>Ecdysozoa</taxon>
        <taxon>Arthropoda</taxon>
        <taxon>Hexapoda</taxon>
        <taxon>Insecta</taxon>
        <taxon>Pterygota</taxon>
        <taxon>Neoptera</taxon>
        <taxon>Endopterygota</taxon>
        <taxon>Diptera</taxon>
        <taxon>Nematocera</taxon>
        <taxon>Culicoidea</taxon>
        <taxon>Culicidae</taxon>
        <taxon>Anophelinae</taxon>
        <taxon>Anopheles</taxon>
        <taxon>Anopheles maculatus group</taxon>
    </lineage>
</organism>
<dbReference type="AlphaFoldDB" id="A0A182ST65"/>
<protein>
    <submittedName>
        <fullName evidence="1">Uncharacterized protein</fullName>
    </submittedName>
</protein>
<proteinExistence type="predicted"/>
<dbReference type="VEuPathDB" id="VectorBase:AMAM012896"/>
<evidence type="ECO:0000313" key="1">
    <source>
        <dbReference type="EnsemblMetazoa" id="AMAM012896-PA"/>
    </source>
</evidence>
<dbReference type="EnsemblMetazoa" id="AMAM012896-RA">
    <property type="protein sequence ID" value="AMAM012896-PA"/>
    <property type="gene ID" value="AMAM012896"/>
</dbReference>